<evidence type="ECO:0000259" key="1">
    <source>
        <dbReference type="PROSITE" id="PS51910"/>
    </source>
</evidence>
<evidence type="ECO:0000313" key="3">
    <source>
        <dbReference type="Proteomes" id="UP000311382"/>
    </source>
</evidence>
<keyword evidence="3" id="KW-1185">Reference proteome</keyword>
<dbReference type="GO" id="GO:0004568">
    <property type="term" value="F:chitinase activity"/>
    <property type="evidence" value="ECO:0007669"/>
    <property type="project" value="TreeGrafter"/>
</dbReference>
<protein>
    <submittedName>
        <fullName evidence="2">Chitinase</fullName>
    </submittedName>
</protein>
<gene>
    <name evidence="2" type="ORF">DMC30DRAFT_355247</name>
</gene>
<dbReference type="GO" id="GO:0005576">
    <property type="term" value="C:extracellular region"/>
    <property type="evidence" value="ECO:0007669"/>
    <property type="project" value="TreeGrafter"/>
</dbReference>
<reference evidence="2 3" key="1">
    <citation type="submission" date="2019-03" db="EMBL/GenBank/DDBJ databases">
        <title>Rhodosporidium diobovatum UCD-FST 08-225 genome sequencing, assembly, and annotation.</title>
        <authorList>
            <person name="Fakankun I.U."/>
            <person name="Fristensky B."/>
            <person name="Levin D.B."/>
        </authorList>
    </citation>
    <scope>NUCLEOTIDE SEQUENCE [LARGE SCALE GENOMIC DNA]</scope>
    <source>
        <strain evidence="2 3">UCD-FST 08-225</strain>
    </source>
</reference>
<sequence>PIAHFDLSPCSLTVCGHHSAQYWPAYNAADQSPAQVPWKGTQIAYYFVTVTSATGFTVPTDQPASDIKAFVSQAKANGVKPVFSLGGWSGSIHFSSLVDSGTKRASLASKVQAFMTKWGFEGVDLDWEYPNGVGIGCNAVNKDDSAHLLSFLKVLRQKLGTSKLITAAVSTEGFAGPDGSPLASFAEYGKYLDYVNLMTYDIAGSWSPTTGPNAPLRKCKSDSSVQTAVKLWTGRGFPAAKVLLGIPAYAISFTTSSSTLKEIEVSGGKWRSKAYQAWDGVVPKGAPGDSNAPYTDECGTKTAAKDGSKGLNGYTRYYDDCAQTPFLFNPSKKHYISYDDAQSARVKTSYAMREGLGGVCVSLFACFFLSLDGGV</sequence>
<dbReference type="OrthoDB" id="73875at2759"/>
<dbReference type="PROSITE" id="PS51910">
    <property type="entry name" value="GH18_2"/>
    <property type="match status" value="1"/>
</dbReference>
<dbReference type="GO" id="GO:0006032">
    <property type="term" value="P:chitin catabolic process"/>
    <property type="evidence" value="ECO:0007669"/>
    <property type="project" value="TreeGrafter"/>
</dbReference>
<dbReference type="InterPro" id="IPR050314">
    <property type="entry name" value="Glycosyl_Hydrlase_18"/>
</dbReference>
<dbReference type="PANTHER" id="PTHR11177">
    <property type="entry name" value="CHITINASE"/>
    <property type="match status" value="1"/>
</dbReference>
<dbReference type="SMART" id="SM00636">
    <property type="entry name" value="Glyco_18"/>
    <property type="match status" value="1"/>
</dbReference>
<name>A0A5C5FQK4_9BASI</name>
<dbReference type="InterPro" id="IPR011583">
    <property type="entry name" value="Chitinase_II/V-like_cat"/>
</dbReference>
<dbReference type="SUPFAM" id="SSF51445">
    <property type="entry name" value="(Trans)glycosidases"/>
    <property type="match status" value="1"/>
</dbReference>
<dbReference type="PANTHER" id="PTHR11177:SF317">
    <property type="entry name" value="CHITINASE 12-RELATED"/>
    <property type="match status" value="1"/>
</dbReference>
<dbReference type="EMBL" id="SOZI01000130">
    <property type="protein sequence ID" value="TNY18602.1"/>
    <property type="molecule type" value="Genomic_DNA"/>
</dbReference>
<organism evidence="2 3">
    <name type="scientific">Rhodotorula diobovata</name>
    <dbReference type="NCBI Taxonomy" id="5288"/>
    <lineage>
        <taxon>Eukaryota</taxon>
        <taxon>Fungi</taxon>
        <taxon>Dikarya</taxon>
        <taxon>Basidiomycota</taxon>
        <taxon>Pucciniomycotina</taxon>
        <taxon>Microbotryomycetes</taxon>
        <taxon>Sporidiobolales</taxon>
        <taxon>Sporidiobolaceae</taxon>
        <taxon>Rhodotorula</taxon>
    </lineage>
</organism>
<dbReference type="AlphaFoldDB" id="A0A5C5FQK4"/>
<feature type="non-terminal residue" evidence="2">
    <location>
        <position position="1"/>
    </location>
</feature>
<proteinExistence type="predicted"/>
<dbReference type="GO" id="GO:0005975">
    <property type="term" value="P:carbohydrate metabolic process"/>
    <property type="evidence" value="ECO:0007669"/>
    <property type="project" value="InterPro"/>
</dbReference>
<feature type="domain" description="GH18" evidence="1">
    <location>
        <begin position="17"/>
        <end position="375"/>
    </location>
</feature>
<accession>A0A5C5FQK4</accession>
<dbReference type="InterPro" id="IPR029070">
    <property type="entry name" value="Chitinase_insertion_sf"/>
</dbReference>
<dbReference type="Pfam" id="PF00704">
    <property type="entry name" value="Glyco_hydro_18"/>
    <property type="match status" value="1"/>
</dbReference>
<dbReference type="Gene3D" id="3.10.50.10">
    <property type="match status" value="1"/>
</dbReference>
<dbReference type="SUPFAM" id="SSF54556">
    <property type="entry name" value="Chitinase insertion domain"/>
    <property type="match status" value="1"/>
</dbReference>
<dbReference type="Proteomes" id="UP000311382">
    <property type="component" value="Unassembled WGS sequence"/>
</dbReference>
<dbReference type="InterPro" id="IPR001223">
    <property type="entry name" value="Glyco_hydro18_cat"/>
</dbReference>
<dbReference type="InterPro" id="IPR017853">
    <property type="entry name" value="GH"/>
</dbReference>
<evidence type="ECO:0000313" key="2">
    <source>
        <dbReference type="EMBL" id="TNY18602.1"/>
    </source>
</evidence>
<dbReference type="GO" id="GO:0008061">
    <property type="term" value="F:chitin binding"/>
    <property type="evidence" value="ECO:0007669"/>
    <property type="project" value="InterPro"/>
</dbReference>
<dbReference type="STRING" id="5288.A0A5C5FQK4"/>
<dbReference type="Gene3D" id="3.20.20.80">
    <property type="entry name" value="Glycosidases"/>
    <property type="match status" value="1"/>
</dbReference>
<comment type="caution">
    <text evidence="2">The sequence shown here is derived from an EMBL/GenBank/DDBJ whole genome shotgun (WGS) entry which is preliminary data.</text>
</comment>